<proteinExistence type="predicted"/>
<comment type="caution">
    <text evidence="1">The sequence shown here is derived from an EMBL/GenBank/DDBJ whole genome shotgun (WGS) entry which is preliminary data.</text>
</comment>
<reference evidence="1" key="1">
    <citation type="submission" date="2022-02" db="EMBL/GenBank/DDBJ databases">
        <authorList>
            <person name="Henning P.M."/>
            <person name="McCubbin A.G."/>
            <person name="Shore J.S."/>
        </authorList>
    </citation>
    <scope>NUCLEOTIDE SEQUENCE</scope>
    <source>
        <strain evidence="1">F60SS</strain>
        <tissue evidence="1">Leaves</tissue>
    </source>
</reference>
<keyword evidence="2" id="KW-1185">Reference proteome</keyword>
<organism evidence="1 2">
    <name type="scientific">Turnera subulata</name>
    <dbReference type="NCBI Taxonomy" id="218843"/>
    <lineage>
        <taxon>Eukaryota</taxon>
        <taxon>Viridiplantae</taxon>
        <taxon>Streptophyta</taxon>
        <taxon>Embryophyta</taxon>
        <taxon>Tracheophyta</taxon>
        <taxon>Spermatophyta</taxon>
        <taxon>Magnoliopsida</taxon>
        <taxon>eudicotyledons</taxon>
        <taxon>Gunneridae</taxon>
        <taxon>Pentapetalae</taxon>
        <taxon>rosids</taxon>
        <taxon>fabids</taxon>
        <taxon>Malpighiales</taxon>
        <taxon>Passifloraceae</taxon>
        <taxon>Turnera</taxon>
    </lineage>
</organism>
<gene>
    <name evidence="1" type="primary">LAC17_7</name>
    <name evidence="1" type="ORF">Tsubulata_033736</name>
</gene>
<sequence>MTARPYATGQGTFDNSSMAGILEYESPSNSIQSSIKKLPLFKPTLLALNDTAFATTSTSKLRSLETTQFPANIPQNVDKKFFFTVGLGTNPCPKNQTCLGKQRVGYNANHCYTPVSLLWLV</sequence>
<evidence type="ECO:0000313" key="2">
    <source>
        <dbReference type="Proteomes" id="UP001141552"/>
    </source>
</evidence>
<dbReference type="Proteomes" id="UP001141552">
    <property type="component" value="Unassembled WGS sequence"/>
</dbReference>
<accession>A0A9Q0GIA9</accession>
<dbReference type="AlphaFoldDB" id="A0A9Q0GIA9"/>
<reference evidence="1" key="2">
    <citation type="journal article" date="2023" name="Plants (Basel)">
        <title>Annotation of the Turnera subulata (Passifloraceae) Draft Genome Reveals the S-Locus Evolved after the Divergence of Turneroideae from Passifloroideae in a Stepwise Manner.</title>
        <authorList>
            <person name="Henning P.M."/>
            <person name="Roalson E.H."/>
            <person name="Mir W."/>
            <person name="McCubbin A.G."/>
            <person name="Shore J.S."/>
        </authorList>
    </citation>
    <scope>NUCLEOTIDE SEQUENCE</scope>
    <source>
        <strain evidence="1">F60SS</strain>
    </source>
</reference>
<dbReference type="EMBL" id="JAKUCV010000693">
    <property type="protein sequence ID" value="KAJ4849129.1"/>
    <property type="molecule type" value="Genomic_DNA"/>
</dbReference>
<protein>
    <submittedName>
        <fullName evidence="1">Laccase-17</fullName>
    </submittedName>
</protein>
<name>A0A9Q0GIA9_9ROSI</name>
<dbReference type="OrthoDB" id="1734758at2759"/>
<evidence type="ECO:0000313" key="1">
    <source>
        <dbReference type="EMBL" id="KAJ4849129.1"/>
    </source>
</evidence>